<protein>
    <recommendedName>
        <fullName evidence="4">Secreted protein</fullName>
    </recommendedName>
</protein>
<evidence type="ECO:0000313" key="2">
    <source>
        <dbReference type="EMBL" id="PPK67130.1"/>
    </source>
</evidence>
<sequence>MGVVVNRLITAGAAAVALTAGSTLASPAAQAATGWNLASGWNATGTQADVVGVWERGTATFVNGNLEVTVTVTDTKTDSHGARGYFRWRYITGGFSAPLSVSSSGKDDTNSRTFSYNRNNVDQWDPFEVKECLTEQGGDYSCGDWDVPAYS</sequence>
<gene>
    <name evidence="2" type="ORF">CLV40_108127</name>
</gene>
<feature type="chain" id="PRO_5015422758" description="Secreted protein" evidence="1">
    <location>
        <begin position="32"/>
        <end position="151"/>
    </location>
</feature>
<dbReference type="OrthoDB" id="9953676at2"/>
<proteinExistence type="predicted"/>
<evidence type="ECO:0008006" key="4">
    <source>
        <dbReference type="Google" id="ProtNLM"/>
    </source>
</evidence>
<comment type="caution">
    <text evidence="2">The sequence shown here is derived from an EMBL/GenBank/DDBJ whole genome shotgun (WGS) entry which is preliminary data.</text>
</comment>
<reference evidence="2 3" key="1">
    <citation type="submission" date="2018-02" db="EMBL/GenBank/DDBJ databases">
        <title>Genomic Encyclopedia of Archaeal and Bacterial Type Strains, Phase II (KMG-II): from individual species to whole genera.</title>
        <authorList>
            <person name="Goeker M."/>
        </authorList>
    </citation>
    <scope>NUCLEOTIDE SEQUENCE [LARGE SCALE GENOMIC DNA]</scope>
    <source>
        <strain evidence="2 3">YU 961-1</strain>
    </source>
</reference>
<keyword evidence="3" id="KW-1185">Reference proteome</keyword>
<dbReference type="EMBL" id="PTIX01000008">
    <property type="protein sequence ID" value="PPK67130.1"/>
    <property type="molecule type" value="Genomic_DNA"/>
</dbReference>
<dbReference type="RefSeq" id="WP_104479882.1">
    <property type="nucleotide sequence ID" value="NZ_CP154825.1"/>
</dbReference>
<name>A0A2S6GPM8_9PSEU</name>
<accession>A0A2S6GPM8</accession>
<dbReference type="Proteomes" id="UP000239203">
    <property type="component" value="Unassembled WGS sequence"/>
</dbReference>
<feature type="signal peptide" evidence="1">
    <location>
        <begin position="1"/>
        <end position="31"/>
    </location>
</feature>
<evidence type="ECO:0000256" key="1">
    <source>
        <dbReference type="SAM" id="SignalP"/>
    </source>
</evidence>
<organism evidence="2 3">
    <name type="scientific">Actinokineospora auranticolor</name>
    <dbReference type="NCBI Taxonomy" id="155976"/>
    <lineage>
        <taxon>Bacteria</taxon>
        <taxon>Bacillati</taxon>
        <taxon>Actinomycetota</taxon>
        <taxon>Actinomycetes</taxon>
        <taxon>Pseudonocardiales</taxon>
        <taxon>Pseudonocardiaceae</taxon>
        <taxon>Actinokineospora</taxon>
    </lineage>
</organism>
<evidence type="ECO:0000313" key="3">
    <source>
        <dbReference type="Proteomes" id="UP000239203"/>
    </source>
</evidence>
<keyword evidence="1" id="KW-0732">Signal</keyword>
<dbReference type="AlphaFoldDB" id="A0A2S6GPM8"/>